<evidence type="ECO:0000256" key="1">
    <source>
        <dbReference type="SAM" id="SignalP"/>
    </source>
</evidence>
<dbReference type="PROSITE" id="PS50830">
    <property type="entry name" value="TNASE_3"/>
    <property type="match status" value="1"/>
</dbReference>
<dbReference type="InterPro" id="IPR016071">
    <property type="entry name" value="Staphylococal_nuclease_OB-fold"/>
</dbReference>
<reference evidence="3 4" key="1">
    <citation type="submission" date="2020-01" db="EMBL/GenBank/DDBJ databases">
        <authorList>
            <person name="Chen S."/>
        </authorList>
    </citation>
    <scope>NUCLEOTIDE SEQUENCE [LARGE SCALE GENOMIC DNA]</scope>
    <source>
        <strain evidence="3 4">GS-10</strain>
    </source>
</reference>
<feature type="chain" id="PRO_5027003928" evidence="1">
    <location>
        <begin position="21"/>
        <end position="218"/>
    </location>
</feature>
<protein>
    <submittedName>
        <fullName evidence="3">Thermonuclease family protein</fullName>
    </submittedName>
</protein>
<organism evidence="3 4">
    <name type="scientific">Thalassovita mangrovi</name>
    <dbReference type="NCBI Taxonomy" id="2692236"/>
    <lineage>
        <taxon>Bacteria</taxon>
        <taxon>Pseudomonadati</taxon>
        <taxon>Pseudomonadota</taxon>
        <taxon>Alphaproteobacteria</taxon>
        <taxon>Rhodobacterales</taxon>
        <taxon>Roseobacteraceae</taxon>
        <taxon>Thalassovita</taxon>
    </lineage>
</organism>
<dbReference type="SMART" id="SM00318">
    <property type="entry name" value="SNc"/>
    <property type="match status" value="1"/>
</dbReference>
<keyword evidence="4" id="KW-1185">Reference proteome</keyword>
<dbReference type="EMBL" id="WWEN01000006">
    <property type="protein sequence ID" value="MYM56553.1"/>
    <property type="molecule type" value="Genomic_DNA"/>
</dbReference>
<dbReference type="SUPFAM" id="SSF50199">
    <property type="entry name" value="Staphylococcal nuclease"/>
    <property type="match status" value="1"/>
</dbReference>
<dbReference type="Proteomes" id="UP000479043">
    <property type="component" value="Unassembled WGS sequence"/>
</dbReference>
<gene>
    <name evidence="3" type="ORF">GR167_14640</name>
</gene>
<evidence type="ECO:0000313" key="4">
    <source>
        <dbReference type="Proteomes" id="UP000479043"/>
    </source>
</evidence>
<evidence type="ECO:0000313" key="3">
    <source>
        <dbReference type="EMBL" id="MYM56553.1"/>
    </source>
</evidence>
<name>A0A6L8LLP1_9RHOB</name>
<accession>A0A6L8LLP1</accession>
<feature type="signal peptide" evidence="1">
    <location>
        <begin position="1"/>
        <end position="20"/>
    </location>
</feature>
<dbReference type="Gene3D" id="2.40.50.90">
    <property type="match status" value="1"/>
</dbReference>
<keyword evidence="1" id="KW-0732">Signal</keyword>
<sequence>MLKILNLLILALFLPVMAFAAPQGLVRVVDADTLDVGGVRVRLHGIDAPESSQRCRTEQKVAWDCGAWAAAWADRAFAGKQAECEALDTDQYGRVVATCRIDGQDVGEALVSNGVAFAYRKYSTRYVPAEDRARARMAGLMGMQVQSPAQFRLIRTAGKLVGSKECAIKGNISRSGEKIYHMPGQKYYSKTKISPSKGERWFCSEADAQRAGWRKAKV</sequence>
<proteinExistence type="predicted"/>
<comment type="caution">
    <text evidence="3">The sequence shown here is derived from an EMBL/GenBank/DDBJ whole genome shotgun (WGS) entry which is preliminary data.</text>
</comment>
<dbReference type="InterPro" id="IPR035437">
    <property type="entry name" value="SNase_OB-fold_sf"/>
</dbReference>
<dbReference type="PANTHER" id="PTHR12302:SF26">
    <property type="entry name" value="BLR1266 PROTEIN"/>
    <property type="match status" value="1"/>
</dbReference>
<feature type="domain" description="TNase-like" evidence="2">
    <location>
        <begin position="25"/>
        <end position="143"/>
    </location>
</feature>
<evidence type="ECO:0000259" key="2">
    <source>
        <dbReference type="PROSITE" id="PS50830"/>
    </source>
</evidence>
<dbReference type="Pfam" id="PF00565">
    <property type="entry name" value="SNase"/>
    <property type="match status" value="1"/>
</dbReference>
<dbReference type="RefSeq" id="WP_160974454.1">
    <property type="nucleotide sequence ID" value="NZ_WWEN01000006.1"/>
</dbReference>
<dbReference type="AlphaFoldDB" id="A0A6L8LLP1"/>
<dbReference type="PANTHER" id="PTHR12302">
    <property type="entry name" value="EBNA2 BINDING PROTEIN P100"/>
    <property type="match status" value="1"/>
</dbReference>